<dbReference type="Proteomes" id="UP000243661">
    <property type="component" value="Unassembled WGS sequence"/>
</dbReference>
<dbReference type="GO" id="GO:0016042">
    <property type="term" value="P:lipid catabolic process"/>
    <property type="evidence" value="ECO:0007669"/>
    <property type="project" value="InterPro"/>
</dbReference>
<evidence type="ECO:0000256" key="1">
    <source>
        <dbReference type="SAM" id="SignalP"/>
    </source>
</evidence>
<sequence length="401" mass="43312">MNKIKNHVLKILLGCLSISSASVIASPSISSPSTAQIPTVLLTNPGTLLSLQPQPTDLFSNASQRFLMTYRSRGIQSEPIVASGFILLPKGKAPKGGWPILAWAHGTTGVADTCAPSGDYVDGPVHAYQQVVAKALNAWLARGYVVVAPDYQGLGTPGEHPYMNARSQLHTVVDAVRAIHLLKPNQLSKNWFVMGHSQGGAASLAVAAYGQKDAPELNLRGAIALAPGGYQYQGIAEYVVNNPEPDKSVAAFFPIVLLGAEAADPNLAPANLISPDMEKILNTARSRCLSELQSNLKESPKSVFKPNANLNPLIHYLKKQSIENMIPTVPVMLVQGEKDHLVDSRGTYAYYQQICTAQKPIKFHSIKDGDHRDSLKQSEFLIGDFINSVEKEKVTNLCSKK</sequence>
<dbReference type="Pfam" id="PF03583">
    <property type="entry name" value="LIP"/>
    <property type="match status" value="1"/>
</dbReference>
<keyword evidence="1" id="KW-0732">Signal</keyword>
<dbReference type="AlphaFoldDB" id="A0A1C4GU06"/>
<dbReference type="Gene3D" id="3.40.50.1820">
    <property type="entry name" value="alpha/beta hydrolase"/>
    <property type="match status" value="2"/>
</dbReference>
<accession>A0A1C4GU06</accession>
<dbReference type="PANTHER" id="PTHR34853">
    <property type="match status" value="1"/>
</dbReference>
<feature type="signal peptide" evidence="1">
    <location>
        <begin position="1"/>
        <end position="25"/>
    </location>
</feature>
<protein>
    <submittedName>
        <fullName evidence="2">Secretory lipase</fullName>
    </submittedName>
</protein>
<feature type="chain" id="PRO_5008692668" evidence="1">
    <location>
        <begin position="26"/>
        <end position="401"/>
    </location>
</feature>
<dbReference type="InterPro" id="IPR029058">
    <property type="entry name" value="AB_hydrolase_fold"/>
</dbReference>
<dbReference type="PANTHER" id="PTHR34853:SF1">
    <property type="entry name" value="LIPASE 5"/>
    <property type="match status" value="1"/>
</dbReference>
<proteinExistence type="predicted"/>
<dbReference type="PIRSF" id="PIRSF029171">
    <property type="entry name" value="Esterase_LipA"/>
    <property type="match status" value="1"/>
</dbReference>
<dbReference type="RefSeq" id="WP_425304200.1">
    <property type="nucleotide sequence ID" value="NZ_FMBK01000005.1"/>
</dbReference>
<name>A0A1C4GU06_9GAMM</name>
<evidence type="ECO:0000313" key="2">
    <source>
        <dbReference type="EMBL" id="SCC71708.1"/>
    </source>
</evidence>
<dbReference type="SUPFAM" id="SSF53474">
    <property type="entry name" value="alpha/beta-Hydrolases"/>
    <property type="match status" value="1"/>
</dbReference>
<gene>
    <name evidence="2" type="ORF">GA0116959_105127</name>
</gene>
<dbReference type="EMBL" id="FMBK01000005">
    <property type="protein sequence ID" value="SCC71708.1"/>
    <property type="molecule type" value="Genomic_DNA"/>
</dbReference>
<reference evidence="2 3" key="1">
    <citation type="submission" date="2016-08" db="EMBL/GenBank/DDBJ databases">
        <authorList>
            <person name="Seilhamer J.J."/>
        </authorList>
    </citation>
    <scope>NUCLEOTIDE SEQUENCE [LARGE SCALE GENOMIC DNA]</scope>
    <source>
        <strain evidence="2 3">ANC 4874</strain>
    </source>
</reference>
<dbReference type="GO" id="GO:0004806">
    <property type="term" value="F:triacylglycerol lipase activity"/>
    <property type="evidence" value="ECO:0007669"/>
    <property type="project" value="InterPro"/>
</dbReference>
<dbReference type="InterPro" id="IPR005152">
    <property type="entry name" value="Lipase_secreted"/>
</dbReference>
<organism evidence="2 3">
    <name type="scientific">Acinetobacter albensis</name>
    <dbReference type="NCBI Taxonomy" id="1673609"/>
    <lineage>
        <taxon>Bacteria</taxon>
        <taxon>Pseudomonadati</taxon>
        <taxon>Pseudomonadota</taxon>
        <taxon>Gammaproteobacteria</taxon>
        <taxon>Moraxellales</taxon>
        <taxon>Moraxellaceae</taxon>
        <taxon>Acinetobacter</taxon>
    </lineage>
</organism>
<evidence type="ECO:0000313" key="3">
    <source>
        <dbReference type="Proteomes" id="UP000243661"/>
    </source>
</evidence>